<dbReference type="EMBL" id="MN739083">
    <property type="protein sequence ID" value="QHS87601.1"/>
    <property type="molecule type" value="Genomic_DNA"/>
</dbReference>
<dbReference type="AlphaFoldDB" id="A0A6C0B7D1"/>
<organism evidence="1">
    <name type="scientific">viral metagenome</name>
    <dbReference type="NCBI Taxonomy" id="1070528"/>
    <lineage>
        <taxon>unclassified sequences</taxon>
        <taxon>metagenomes</taxon>
        <taxon>organismal metagenomes</taxon>
    </lineage>
</organism>
<sequence length="190" mass="22209">MDTDGYVILQNVLNEQTLKLLKTQSKLFERAECFKKNKFPSEYPYGDSQCPTSFAKYGLLCYEALLLTLKPIIETQVGKELIPTYSYSRIYYKDSVLEKHRDRPSCEYSATICISIDQTPWDIFFTVNKKNVCISLYPGDLIVYKGTQLEHWREKYTGNEQIQVFLHYVDKNGEYSQFANDKRAFLGIEK</sequence>
<accession>A0A6C0B7D1</accession>
<evidence type="ECO:0000313" key="1">
    <source>
        <dbReference type="EMBL" id="QHS87601.1"/>
    </source>
</evidence>
<name>A0A6C0B7D1_9ZZZZ</name>
<evidence type="ECO:0008006" key="2">
    <source>
        <dbReference type="Google" id="ProtNLM"/>
    </source>
</evidence>
<reference evidence="1" key="1">
    <citation type="journal article" date="2020" name="Nature">
        <title>Giant virus diversity and host interactions through global metagenomics.</title>
        <authorList>
            <person name="Schulz F."/>
            <person name="Roux S."/>
            <person name="Paez-Espino D."/>
            <person name="Jungbluth S."/>
            <person name="Walsh D.A."/>
            <person name="Denef V.J."/>
            <person name="McMahon K.D."/>
            <person name="Konstantinidis K.T."/>
            <person name="Eloe-Fadrosh E.A."/>
            <person name="Kyrpides N.C."/>
            <person name="Woyke T."/>
        </authorList>
    </citation>
    <scope>NUCLEOTIDE SEQUENCE</scope>
    <source>
        <strain evidence="1">GVMAG-M-3300010157-4</strain>
    </source>
</reference>
<protein>
    <recommendedName>
        <fullName evidence="2">Ferrochelatase</fullName>
    </recommendedName>
</protein>
<proteinExistence type="predicted"/>